<accession>A0A1A9WNK2</accession>
<reference evidence="2" key="2">
    <citation type="submission" date="2020-05" db="UniProtKB">
        <authorList>
            <consortium name="EnsemblMetazoa"/>
        </authorList>
    </citation>
    <scope>IDENTIFICATION</scope>
    <source>
        <strain evidence="2">IAEA</strain>
    </source>
</reference>
<dbReference type="EnsemblMetazoa" id="GBRI026216-RA">
    <property type="protein sequence ID" value="GBRI026216-PA"/>
    <property type="gene ID" value="GBRI026216"/>
</dbReference>
<dbReference type="STRING" id="37001.A0A1A9WNK2"/>
<dbReference type="VEuPathDB" id="VectorBase:GBRI026216"/>
<evidence type="ECO:0000313" key="2">
    <source>
        <dbReference type="EnsemblMetazoa" id="GBRI026216-PA"/>
    </source>
</evidence>
<feature type="region of interest" description="Disordered" evidence="1">
    <location>
        <begin position="125"/>
        <end position="145"/>
    </location>
</feature>
<feature type="region of interest" description="Disordered" evidence="1">
    <location>
        <begin position="91"/>
        <end position="110"/>
    </location>
</feature>
<organism evidence="2 3">
    <name type="scientific">Glossina brevipalpis</name>
    <dbReference type="NCBI Taxonomy" id="37001"/>
    <lineage>
        <taxon>Eukaryota</taxon>
        <taxon>Metazoa</taxon>
        <taxon>Ecdysozoa</taxon>
        <taxon>Arthropoda</taxon>
        <taxon>Hexapoda</taxon>
        <taxon>Insecta</taxon>
        <taxon>Pterygota</taxon>
        <taxon>Neoptera</taxon>
        <taxon>Endopterygota</taxon>
        <taxon>Diptera</taxon>
        <taxon>Brachycera</taxon>
        <taxon>Muscomorpha</taxon>
        <taxon>Hippoboscoidea</taxon>
        <taxon>Glossinidae</taxon>
        <taxon>Glossina</taxon>
    </lineage>
</organism>
<keyword evidence="3" id="KW-1185">Reference proteome</keyword>
<protein>
    <submittedName>
        <fullName evidence="2">Uncharacterized protein</fullName>
    </submittedName>
</protein>
<dbReference type="Proteomes" id="UP000091820">
    <property type="component" value="Unassembled WGS sequence"/>
</dbReference>
<evidence type="ECO:0000313" key="3">
    <source>
        <dbReference type="Proteomes" id="UP000091820"/>
    </source>
</evidence>
<proteinExistence type="predicted"/>
<reference evidence="3" key="1">
    <citation type="submission" date="2014-03" db="EMBL/GenBank/DDBJ databases">
        <authorList>
            <person name="Aksoy S."/>
            <person name="Warren W."/>
            <person name="Wilson R.K."/>
        </authorList>
    </citation>
    <scope>NUCLEOTIDE SEQUENCE [LARGE SCALE GENOMIC DNA]</scope>
    <source>
        <strain evidence="3">IAEA</strain>
    </source>
</reference>
<dbReference type="AlphaFoldDB" id="A0A1A9WNK2"/>
<sequence length="234" mass="27879">MKTYRGCFSLGRNSIFLCDTHFRFSTFSYNTIWNICDCEQYHHYRKQVIDCRQEKLEEQQKRAVAEKELEKRTNSGTGKKHICSMKEDKYDPESVLSADNDSDDEYRRGIMDRNRDNIKRRTECRNELSEEGRQEREAEERDAQRNLEKKEWRRNRWGGKVEHVNSSASTLNVPSNFGNQNKPLLTNITRNDPALLQYAKLNYGSTKLSEEDWKKCEERHKVNLLYQDMQMSEN</sequence>
<name>A0A1A9WNK2_9MUSC</name>
<evidence type="ECO:0000256" key="1">
    <source>
        <dbReference type="SAM" id="MobiDB-lite"/>
    </source>
</evidence>